<dbReference type="InterPro" id="IPR013549">
    <property type="entry name" value="DUF1731"/>
</dbReference>
<organism evidence="4 5">
    <name type="scientific">Desulfoluna limicola</name>
    <dbReference type="NCBI Taxonomy" id="2810562"/>
    <lineage>
        <taxon>Bacteria</taxon>
        <taxon>Pseudomonadati</taxon>
        <taxon>Thermodesulfobacteriota</taxon>
        <taxon>Desulfobacteria</taxon>
        <taxon>Desulfobacterales</taxon>
        <taxon>Desulfolunaceae</taxon>
        <taxon>Desulfoluna</taxon>
    </lineage>
</organism>
<dbReference type="Gene3D" id="3.40.50.720">
    <property type="entry name" value="NAD(P)-binding Rossmann-like Domain"/>
    <property type="match status" value="1"/>
</dbReference>
<dbReference type="RefSeq" id="WP_236890196.1">
    <property type="nucleotide sequence ID" value="NZ_AP024488.1"/>
</dbReference>
<evidence type="ECO:0000259" key="2">
    <source>
        <dbReference type="Pfam" id="PF01370"/>
    </source>
</evidence>
<dbReference type="NCBIfam" id="TIGR01777">
    <property type="entry name" value="yfcH"/>
    <property type="match status" value="1"/>
</dbReference>
<dbReference type="PANTHER" id="PTHR11092:SF0">
    <property type="entry name" value="EPIMERASE FAMILY PROTEIN SDR39U1"/>
    <property type="match status" value="1"/>
</dbReference>
<evidence type="ECO:0000313" key="5">
    <source>
        <dbReference type="Proteomes" id="UP001320148"/>
    </source>
</evidence>
<protein>
    <recommendedName>
        <fullName evidence="6">Ribosome association toxin RatA</fullName>
    </recommendedName>
</protein>
<comment type="similarity">
    <text evidence="1">Belongs to the NAD(P)-dependent epimerase/dehydratase family. SDR39U1 subfamily.</text>
</comment>
<sequence length="455" mass="49774">MRRRFTKGVRLDCSPRQAFDWHRGDGVVERLTPPWVSWNQLVRQGGLEKGATTSLTLKIGPLPVHWHSVHTECVDGERFTDTMTKGPFGSFEHTHLFEPEGDGCHLTDTISYSLPLAPVSDLVAGSFVERDLERMFRYRHTITARDIASRVADENEAPKTIAISGASGVIGSALVPWLKSQGHRVLLLVRRQAAGEAEIAWNPARGTIEKEKLQGCDVLIHLAGENIGDARWTPEKRERIIRSRVDGTTLLAKAASELEDGPKLFLSASAVGYYGNRHGEAVVESDPYGKAFISEVCRRWEEAAQAHWTCPGGRLVTLRIGVVLTPSGGALARLLPVFKAGFGGTIGSGDQFMSWISMEDVLGAMAHIMRTPAICGPVNLTAPTPVTNREFTRTLASGVKRWAFTSLPSVAVTCAFGNMGREVLLEGVKALPDVLQKTGYQFYHPTLAEALDEVL</sequence>
<dbReference type="InterPro" id="IPR010099">
    <property type="entry name" value="SDR39U1"/>
</dbReference>
<proteinExistence type="inferred from homology"/>
<dbReference type="InterPro" id="IPR001509">
    <property type="entry name" value="Epimerase_deHydtase"/>
</dbReference>
<dbReference type="EMBL" id="AP024488">
    <property type="protein sequence ID" value="BCS98826.1"/>
    <property type="molecule type" value="Genomic_DNA"/>
</dbReference>
<feature type="domain" description="NAD-dependent epimerase/dehydratase" evidence="2">
    <location>
        <begin position="161"/>
        <end position="372"/>
    </location>
</feature>
<reference evidence="4 5" key="1">
    <citation type="submission" date="2021-02" db="EMBL/GenBank/DDBJ databases">
        <title>Complete genome of Desulfoluna sp. strain ASN36.</title>
        <authorList>
            <person name="Takahashi A."/>
            <person name="Kojima H."/>
            <person name="Fukui M."/>
        </authorList>
    </citation>
    <scope>NUCLEOTIDE SEQUENCE [LARGE SCALE GENOMIC DNA]</scope>
    <source>
        <strain evidence="4 5">ASN36</strain>
    </source>
</reference>
<dbReference type="PANTHER" id="PTHR11092">
    <property type="entry name" value="SUGAR NUCLEOTIDE EPIMERASE RELATED"/>
    <property type="match status" value="1"/>
</dbReference>
<dbReference type="SUPFAM" id="SSF51735">
    <property type="entry name" value="NAD(P)-binding Rossmann-fold domains"/>
    <property type="match status" value="1"/>
</dbReference>
<evidence type="ECO:0000313" key="4">
    <source>
        <dbReference type="EMBL" id="BCS98826.1"/>
    </source>
</evidence>
<dbReference type="Pfam" id="PF08338">
    <property type="entry name" value="DUF1731"/>
    <property type="match status" value="1"/>
</dbReference>
<evidence type="ECO:0000256" key="1">
    <source>
        <dbReference type="ARBA" id="ARBA00009353"/>
    </source>
</evidence>
<accession>A0ABM7PN58</accession>
<dbReference type="Gene3D" id="3.30.530.20">
    <property type="match status" value="1"/>
</dbReference>
<feature type="domain" description="DUF1731" evidence="3">
    <location>
        <begin position="408"/>
        <end position="453"/>
    </location>
</feature>
<evidence type="ECO:0000259" key="3">
    <source>
        <dbReference type="Pfam" id="PF08338"/>
    </source>
</evidence>
<gene>
    <name evidence="4" type="ORF">DSLASN_44580</name>
</gene>
<dbReference type="SUPFAM" id="SSF55961">
    <property type="entry name" value="Bet v1-like"/>
    <property type="match status" value="1"/>
</dbReference>
<name>A0ABM7PN58_9BACT</name>
<dbReference type="CDD" id="cd07820">
    <property type="entry name" value="SRPBCC_3"/>
    <property type="match status" value="1"/>
</dbReference>
<dbReference type="InterPro" id="IPR023393">
    <property type="entry name" value="START-like_dom_sf"/>
</dbReference>
<dbReference type="Proteomes" id="UP001320148">
    <property type="component" value="Chromosome"/>
</dbReference>
<evidence type="ECO:0008006" key="6">
    <source>
        <dbReference type="Google" id="ProtNLM"/>
    </source>
</evidence>
<dbReference type="Pfam" id="PF01370">
    <property type="entry name" value="Epimerase"/>
    <property type="match status" value="1"/>
</dbReference>
<keyword evidence="5" id="KW-1185">Reference proteome</keyword>
<dbReference type="InterPro" id="IPR036291">
    <property type="entry name" value="NAD(P)-bd_dom_sf"/>
</dbReference>